<dbReference type="Pfam" id="PF14067">
    <property type="entry name" value="LssY_C"/>
    <property type="match status" value="1"/>
</dbReference>
<dbReference type="InterPro" id="IPR025902">
    <property type="entry name" value="LssY-like-C_dom"/>
</dbReference>
<keyword evidence="2" id="KW-0812">Transmembrane</keyword>
<evidence type="ECO:0000256" key="1">
    <source>
        <dbReference type="SAM" id="MobiDB-lite"/>
    </source>
</evidence>
<keyword evidence="5" id="KW-1185">Reference proteome</keyword>
<proteinExistence type="predicted"/>
<dbReference type="EMBL" id="CP115174">
    <property type="protein sequence ID" value="WBO22934.1"/>
    <property type="molecule type" value="Genomic_DNA"/>
</dbReference>
<organism evidence="4 5">
    <name type="scientific">Sphingomonas abietis</name>
    <dbReference type="NCBI Taxonomy" id="3012344"/>
    <lineage>
        <taxon>Bacteria</taxon>
        <taxon>Pseudomonadati</taxon>
        <taxon>Pseudomonadota</taxon>
        <taxon>Alphaproteobacteria</taxon>
        <taxon>Sphingomonadales</taxon>
        <taxon>Sphingomonadaceae</taxon>
        <taxon>Sphingomonas</taxon>
    </lineage>
</organism>
<dbReference type="Proteomes" id="UP001210865">
    <property type="component" value="Chromosome"/>
</dbReference>
<feature type="region of interest" description="Disordered" evidence="1">
    <location>
        <begin position="1"/>
        <end position="23"/>
    </location>
</feature>
<keyword evidence="2" id="KW-0472">Membrane</keyword>
<protein>
    <submittedName>
        <fullName evidence="4">LssY C-terminal domain-containing protein</fullName>
    </submittedName>
</protein>
<feature type="domain" description="LssY-like C-terminal" evidence="3">
    <location>
        <begin position="77"/>
        <end position="247"/>
    </location>
</feature>
<sequence length="258" mass="28201">MTDFARARGQQEQPSQEGHSPSRSFIRRVKPWHWYSIAGLVIVGLPALWIALAYGGLPRLWSHHEHKRIGSREEIVSYTAQDIPADPINLHLKGNQGAIVCAFKRAGWSVADPVTLISSLKIGASVILQRPYPEAPVSPLFVQDKQQTIAFEKEEGKSADHRHHVRVWQIGKNDWLGAATFDRGVGLSLFTLQITHHIGADVDGERDNAGRILTAGGATMSGTESSRIAAGQQHRNGGGDPYRTDGKINDYTLSGGSC</sequence>
<reference evidence="4 5" key="1">
    <citation type="submission" date="2022-12" db="EMBL/GenBank/DDBJ databases">
        <title>Sphingomonas abieness sp. nov., an endophytic bacterium isolated from Abies koreana.</title>
        <authorList>
            <person name="Jiang L."/>
            <person name="Lee J."/>
        </authorList>
    </citation>
    <scope>NUCLEOTIDE SEQUENCE [LARGE SCALE GENOMIC DNA]</scope>
    <source>
        <strain evidence="5">PAMB 00755</strain>
    </source>
</reference>
<keyword evidence="2" id="KW-1133">Transmembrane helix</keyword>
<evidence type="ECO:0000259" key="3">
    <source>
        <dbReference type="Pfam" id="PF14067"/>
    </source>
</evidence>
<evidence type="ECO:0000256" key="2">
    <source>
        <dbReference type="SAM" id="Phobius"/>
    </source>
</evidence>
<gene>
    <name evidence="4" type="ORF">PBT88_01960</name>
</gene>
<feature type="transmembrane region" description="Helical" evidence="2">
    <location>
        <begin position="32"/>
        <end position="57"/>
    </location>
</feature>
<dbReference type="RefSeq" id="WP_270077571.1">
    <property type="nucleotide sequence ID" value="NZ_CP115174.1"/>
</dbReference>
<feature type="compositionally biased region" description="Polar residues" evidence="1">
    <location>
        <begin position="10"/>
        <end position="23"/>
    </location>
</feature>
<name>A0ABY7NSK1_9SPHN</name>
<accession>A0ABY7NSK1</accession>
<evidence type="ECO:0000313" key="4">
    <source>
        <dbReference type="EMBL" id="WBO22934.1"/>
    </source>
</evidence>
<evidence type="ECO:0000313" key="5">
    <source>
        <dbReference type="Proteomes" id="UP001210865"/>
    </source>
</evidence>